<dbReference type="PANTHER" id="PTHR19282">
    <property type="entry name" value="TETRASPANIN"/>
    <property type="match status" value="1"/>
</dbReference>
<keyword evidence="7" id="KW-1185">Reference proteome</keyword>
<reference evidence="6" key="2">
    <citation type="submission" date="2025-08" db="UniProtKB">
        <authorList>
            <consortium name="Ensembl"/>
        </authorList>
    </citation>
    <scope>IDENTIFICATION</scope>
</reference>
<evidence type="ECO:0000256" key="2">
    <source>
        <dbReference type="ARBA" id="ARBA00022692"/>
    </source>
</evidence>
<sequence>MLNLYAVFLTLVFMTELIAGISGFVFRHEIKETFLSTYSDAVMKYDGRDDRSLALDGVQRRLHCCGVHNYTSWFSSAYFPLSGLPASCCISSSDCSGAELRNATVLIGLCLSCCLSRVVNANQYEMV</sequence>
<dbReference type="Proteomes" id="UP000265040">
    <property type="component" value="Chromosome 2"/>
</dbReference>
<reference evidence="6" key="1">
    <citation type="submission" date="2021-04" db="EMBL/GenBank/DDBJ databases">
        <authorList>
            <consortium name="Wellcome Sanger Institute Data Sharing"/>
        </authorList>
    </citation>
    <scope>NUCLEOTIDE SEQUENCE [LARGE SCALE GENOMIC DNA]</scope>
</reference>
<comment type="subcellular location">
    <subcellularLocation>
        <location evidence="1">Membrane</location>
        <topology evidence="1">Multi-pass membrane protein</topology>
    </subcellularLocation>
</comment>
<keyword evidence="3 5" id="KW-1133">Transmembrane helix</keyword>
<protein>
    <submittedName>
        <fullName evidence="6">Uncharacterized protein</fullName>
    </submittedName>
</protein>
<dbReference type="GO" id="GO:0005886">
    <property type="term" value="C:plasma membrane"/>
    <property type="evidence" value="ECO:0007669"/>
    <property type="project" value="TreeGrafter"/>
</dbReference>
<evidence type="ECO:0000256" key="1">
    <source>
        <dbReference type="ARBA" id="ARBA00004141"/>
    </source>
</evidence>
<dbReference type="InterPro" id="IPR008952">
    <property type="entry name" value="Tetraspanin_EC2_sf"/>
</dbReference>
<dbReference type="SUPFAM" id="SSF48652">
    <property type="entry name" value="Tetraspanin"/>
    <property type="match status" value="1"/>
</dbReference>
<dbReference type="PANTHER" id="PTHR19282:SF257">
    <property type="entry name" value="TETRASPANIN-7"/>
    <property type="match status" value="1"/>
</dbReference>
<name>A0A7N5ZVX7_ANATE</name>
<dbReference type="AlphaFoldDB" id="A0A7N5ZVX7"/>
<keyword evidence="4 5" id="KW-0472">Membrane</keyword>
<evidence type="ECO:0000256" key="3">
    <source>
        <dbReference type="ARBA" id="ARBA00022989"/>
    </source>
</evidence>
<dbReference type="InterPro" id="IPR018499">
    <property type="entry name" value="Tetraspanin/Peripherin"/>
</dbReference>
<evidence type="ECO:0000256" key="5">
    <source>
        <dbReference type="SAM" id="Phobius"/>
    </source>
</evidence>
<feature type="transmembrane region" description="Helical" evidence="5">
    <location>
        <begin position="6"/>
        <end position="26"/>
    </location>
</feature>
<proteinExistence type="predicted"/>
<dbReference type="Pfam" id="PF00335">
    <property type="entry name" value="Tetraspanin"/>
    <property type="match status" value="1"/>
</dbReference>
<dbReference type="Gene3D" id="1.10.1450.10">
    <property type="entry name" value="Tetraspanin"/>
    <property type="match status" value="1"/>
</dbReference>
<evidence type="ECO:0000313" key="6">
    <source>
        <dbReference type="Ensembl" id="ENSATEP00000039909.1"/>
    </source>
</evidence>
<organism evidence="6 7">
    <name type="scientific">Anabas testudineus</name>
    <name type="common">Climbing perch</name>
    <name type="synonym">Anthias testudineus</name>
    <dbReference type="NCBI Taxonomy" id="64144"/>
    <lineage>
        <taxon>Eukaryota</taxon>
        <taxon>Metazoa</taxon>
        <taxon>Chordata</taxon>
        <taxon>Craniata</taxon>
        <taxon>Vertebrata</taxon>
        <taxon>Euteleostomi</taxon>
        <taxon>Actinopterygii</taxon>
        <taxon>Neopterygii</taxon>
        <taxon>Teleostei</taxon>
        <taxon>Neoteleostei</taxon>
        <taxon>Acanthomorphata</taxon>
        <taxon>Anabantaria</taxon>
        <taxon>Anabantiformes</taxon>
        <taxon>Anabantoidei</taxon>
        <taxon>Anabantidae</taxon>
        <taxon>Anabas</taxon>
    </lineage>
</organism>
<accession>A0A7N5ZVX7</accession>
<evidence type="ECO:0000313" key="7">
    <source>
        <dbReference type="Proteomes" id="UP000265040"/>
    </source>
</evidence>
<dbReference type="Ensembl" id="ENSATET00000040405.1">
    <property type="protein sequence ID" value="ENSATEP00000039909.1"/>
    <property type="gene ID" value="ENSATEG00000008556.2"/>
</dbReference>
<keyword evidence="2 5" id="KW-0812">Transmembrane</keyword>
<evidence type="ECO:0000256" key="4">
    <source>
        <dbReference type="ARBA" id="ARBA00023136"/>
    </source>
</evidence>
<reference evidence="6" key="3">
    <citation type="submission" date="2025-09" db="UniProtKB">
        <authorList>
            <consortium name="Ensembl"/>
        </authorList>
    </citation>
    <scope>IDENTIFICATION</scope>
</reference>
<dbReference type="GeneTree" id="ENSGT00940000156153"/>